<dbReference type="RefSeq" id="WP_204516511.1">
    <property type="nucleotide sequence ID" value="NZ_BAABIN010000009.1"/>
</dbReference>
<dbReference type="EMBL" id="JAFBEB010000001">
    <property type="protein sequence ID" value="MBM7588785.1"/>
    <property type="molecule type" value="Genomic_DNA"/>
</dbReference>
<gene>
    <name evidence="1" type="ORF">JOD01_000371</name>
</gene>
<sequence>MEDLLGKPVKTKDRPRKKGIIEYIDEQHIVVFWQVPRSERVIFSSLETMLEKVEVVDEDRTI</sequence>
<organism evidence="1 2">
    <name type="scientific">Brevibacillus fulvus</name>
    <dbReference type="NCBI Taxonomy" id="1125967"/>
    <lineage>
        <taxon>Bacteria</taxon>
        <taxon>Bacillati</taxon>
        <taxon>Bacillota</taxon>
        <taxon>Bacilli</taxon>
        <taxon>Bacillales</taxon>
        <taxon>Paenibacillaceae</taxon>
        <taxon>Brevibacillus</taxon>
    </lineage>
</organism>
<reference evidence="1" key="1">
    <citation type="submission" date="2021-01" db="EMBL/GenBank/DDBJ databases">
        <title>Genomic Encyclopedia of Type Strains, Phase IV (KMG-IV): sequencing the most valuable type-strain genomes for metagenomic binning, comparative biology and taxonomic classification.</title>
        <authorList>
            <person name="Goeker M."/>
        </authorList>
    </citation>
    <scope>NUCLEOTIDE SEQUENCE</scope>
    <source>
        <strain evidence="1">DSM 25523</strain>
    </source>
</reference>
<name>A0A938XW42_9BACL</name>
<proteinExistence type="predicted"/>
<dbReference type="AlphaFoldDB" id="A0A938XW42"/>
<comment type="caution">
    <text evidence="1">The sequence shown here is derived from an EMBL/GenBank/DDBJ whole genome shotgun (WGS) entry which is preliminary data.</text>
</comment>
<accession>A0A938XW42</accession>
<keyword evidence="2" id="KW-1185">Reference proteome</keyword>
<protein>
    <submittedName>
        <fullName evidence="1">Uncharacterized protein</fullName>
    </submittedName>
</protein>
<evidence type="ECO:0000313" key="1">
    <source>
        <dbReference type="EMBL" id="MBM7588785.1"/>
    </source>
</evidence>
<evidence type="ECO:0000313" key="2">
    <source>
        <dbReference type="Proteomes" id="UP000717624"/>
    </source>
</evidence>
<dbReference type="Proteomes" id="UP000717624">
    <property type="component" value="Unassembled WGS sequence"/>
</dbReference>